<proteinExistence type="predicted"/>
<organism evidence="1 2">
    <name type="scientific">Rhizobium subbaraonis</name>
    <dbReference type="NCBI Taxonomy" id="908946"/>
    <lineage>
        <taxon>Bacteria</taxon>
        <taxon>Pseudomonadati</taxon>
        <taxon>Pseudomonadota</taxon>
        <taxon>Alphaproteobacteria</taxon>
        <taxon>Hyphomicrobiales</taxon>
        <taxon>Rhizobiaceae</taxon>
        <taxon>Rhizobium/Agrobacterium group</taxon>
        <taxon>Rhizobium</taxon>
    </lineage>
</organism>
<protein>
    <submittedName>
        <fullName evidence="1">Uncharacterized protein</fullName>
    </submittedName>
</protein>
<keyword evidence="2" id="KW-1185">Reference proteome</keyword>
<accession>A0A285U5S2</accession>
<evidence type="ECO:0000313" key="2">
    <source>
        <dbReference type="Proteomes" id="UP000219167"/>
    </source>
</evidence>
<gene>
    <name evidence="1" type="ORF">SAMN05892877_103407</name>
</gene>
<dbReference type="OrthoDB" id="7870735at2"/>
<dbReference type="EMBL" id="OBQD01000003">
    <property type="protein sequence ID" value="SOC37063.1"/>
    <property type="molecule type" value="Genomic_DNA"/>
</dbReference>
<reference evidence="1 2" key="1">
    <citation type="submission" date="2017-08" db="EMBL/GenBank/DDBJ databases">
        <authorList>
            <person name="de Groot N.N."/>
        </authorList>
    </citation>
    <scope>NUCLEOTIDE SEQUENCE [LARGE SCALE GENOMIC DNA]</scope>
    <source>
        <strain evidence="1 2">JC85</strain>
    </source>
</reference>
<sequence length="152" mass="17158">MTHDSEPWTPKFVGECLVEAVRWSEYAAGRVLPADMKSGMPALEMFAGEREFEGWPTIGELDPPKRPKSYSPAKVSQMERVIRWPTLYLGKIPGPTRVLNLWVRCKISQGLKFDRAVEIRGWSRATAYRGRDKALATIAMGLTRDGVVRGQH</sequence>
<name>A0A285U5S2_9HYPH</name>
<dbReference type="RefSeq" id="WP_097137449.1">
    <property type="nucleotide sequence ID" value="NZ_OBQD01000003.1"/>
</dbReference>
<dbReference type="Proteomes" id="UP000219167">
    <property type="component" value="Unassembled WGS sequence"/>
</dbReference>
<evidence type="ECO:0000313" key="1">
    <source>
        <dbReference type="EMBL" id="SOC37063.1"/>
    </source>
</evidence>
<dbReference type="AlphaFoldDB" id="A0A285U5S2"/>